<dbReference type="InterPro" id="IPR001633">
    <property type="entry name" value="EAL_dom"/>
</dbReference>
<keyword evidence="3" id="KW-1185">Reference proteome</keyword>
<protein>
    <submittedName>
        <fullName evidence="2">EAL domain-containing protein</fullName>
    </submittedName>
</protein>
<feature type="domain" description="EAL" evidence="1">
    <location>
        <begin position="1"/>
        <end position="156"/>
    </location>
</feature>
<dbReference type="Pfam" id="PF00563">
    <property type="entry name" value="EAL"/>
    <property type="match status" value="1"/>
</dbReference>
<gene>
    <name evidence="2" type="ORF">QJS64_09120</name>
</gene>
<dbReference type="Proteomes" id="UP001239169">
    <property type="component" value="Chromosome"/>
</dbReference>
<evidence type="ECO:0000259" key="1">
    <source>
        <dbReference type="PROSITE" id="PS50883"/>
    </source>
</evidence>
<proteinExistence type="predicted"/>
<dbReference type="PROSITE" id="PS50883">
    <property type="entry name" value="EAL"/>
    <property type="match status" value="1"/>
</dbReference>
<evidence type="ECO:0000313" key="3">
    <source>
        <dbReference type="Proteomes" id="UP001239169"/>
    </source>
</evidence>
<evidence type="ECO:0000313" key="2">
    <source>
        <dbReference type="EMBL" id="WGX77109.1"/>
    </source>
</evidence>
<dbReference type="PANTHER" id="PTHR33121:SF71">
    <property type="entry name" value="OXYGEN SENSOR PROTEIN DOSP"/>
    <property type="match status" value="1"/>
</dbReference>
<reference evidence="2 3" key="1">
    <citation type="submission" date="2023-04" db="EMBL/GenBank/DDBJ databases">
        <title>Bacteria Genome Submission.</title>
        <authorList>
            <person name="Isaac P."/>
        </authorList>
    </citation>
    <scope>NUCLEOTIDE SEQUENCE [LARGE SCALE GENOMIC DNA]</scope>
    <source>
        <strain evidence="2 3">SampleS7P1</strain>
    </source>
</reference>
<sequence>MKAYIIVETFKEIIKESDLPKGAICIEITENNSYKNKESASKNIKILKDSGFLIALDDFGVDYSNISMLDKFEFDIIKLDKYFIDNIGTSSINKTLIETADYLSTIKDKTIVVEGVEENYQMKIIKNTKSNKIYIQEYFYIKPLSVEELEKFKLFK</sequence>
<dbReference type="PANTHER" id="PTHR33121">
    <property type="entry name" value="CYCLIC DI-GMP PHOSPHODIESTERASE PDEF"/>
    <property type="match status" value="1"/>
</dbReference>
<dbReference type="SUPFAM" id="SSF141868">
    <property type="entry name" value="EAL domain-like"/>
    <property type="match status" value="1"/>
</dbReference>
<dbReference type="Gene3D" id="3.20.20.450">
    <property type="entry name" value="EAL domain"/>
    <property type="match status" value="1"/>
</dbReference>
<organism evidence="2 3">
    <name type="scientific">Paraclostridium bifermentans</name>
    <name type="common">Clostridium bifermentans</name>
    <dbReference type="NCBI Taxonomy" id="1490"/>
    <lineage>
        <taxon>Bacteria</taxon>
        <taxon>Bacillati</taxon>
        <taxon>Bacillota</taxon>
        <taxon>Clostridia</taxon>
        <taxon>Peptostreptococcales</taxon>
        <taxon>Peptostreptococcaceae</taxon>
        <taxon>Paraclostridium</taxon>
    </lineage>
</organism>
<dbReference type="EMBL" id="CP124685">
    <property type="protein sequence ID" value="WGX77109.1"/>
    <property type="molecule type" value="Genomic_DNA"/>
</dbReference>
<dbReference type="InterPro" id="IPR050706">
    <property type="entry name" value="Cyclic-di-GMP_PDE-like"/>
</dbReference>
<dbReference type="SMART" id="SM00052">
    <property type="entry name" value="EAL"/>
    <property type="match status" value="1"/>
</dbReference>
<accession>A0ABY8R6E6</accession>
<dbReference type="InterPro" id="IPR035919">
    <property type="entry name" value="EAL_sf"/>
</dbReference>
<name>A0ABY8R6E6_PARBF</name>
<dbReference type="CDD" id="cd01948">
    <property type="entry name" value="EAL"/>
    <property type="match status" value="1"/>
</dbReference>